<dbReference type="eggNOG" id="COG0316">
    <property type="taxonomic scope" value="Bacteria"/>
</dbReference>
<dbReference type="AlphaFoldDB" id="C0QLW3"/>
<dbReference type="Proteomes" id="UP000000442">
    <property type="component" value="Chromosome"/>
</dbReference>
<name>C0QLW3_DESAH</name>
<dbReference type="RefSeq" id="WP_015903058.1">
    <property type="nucleotide sequence ID" value="NC_012108.1"/>
</dbReference>
<sequence length="103" mass="11149">MIDVTLAAQDQVLAYFEGKESKSVRIFLNNGCGGAQLAMAVDEKTPKDKVFEYKGVEYVMDQKLFDQAKPVLVDYSNNGFKLESSLKLSSGCSSCGSKGSCCS</sequence>
<proteinExistence type="predicted"/>
<dbReference type="STRING" id="177437.HRM2_11570"/>
<dbReference type="HOGENOM" id="CLU_069054_6_0_7"/>
<dbReference type="OrthoDB" id="5460919at2"/>
<dbReference type="Gene3D" id="2.60.300.12">
    <property type="entry name" value="HesB-like domain"/>
    <property type="match status" value="1"/>
</dbReference>
<organism evidence="1 2">
    <name type="scientific">Desulforapulum autotrophicum (strain ATCC 43914 / DSM 3382 / VKM B-1955 / HRM2)</name>
    <name type="common">Desulfobacterium autotrophicum</name>
    <dbReference type="NCBI Taxonomy" id="177437"/>
    <lineage>
        <taxon>Bacteria</taxon>
        <taxon>Pseudomonadati</taxon>
        <taxon>Thermodesulfobacteriota</taxon>
        <taxon>Desulfobacteria</taxon>
        <taxon>Desulfobacterales</taxon>
        <taxon>Desulfobacteraceae</taxon>
        <taxon>Desulforapulum</taxon>
    </lineage>
</organism>
<accession>C0QLW3</accession>
<dbReference type="SUPFAM" id="SSF89360">
    <property type="entry name" value="HesB-like domain"/>
    <property type="match status" value="1"/>
</dbReference>
<dbReference type="KEGG" id="dat:HRM2_11570"/>
<protein>
    <submittedName>
        <fullName evidence="1">HesB-like domain protein</fullName>
    </submittedName>
</protein>
<gene>
    <name evidence="1" type="ordered locus">HRM2_11570</name>
</gene>
<dbReference type="NCBIfam" id="NF038090">
    <property type="entry name" value="IscA_HesB_Se"/>
    <property type="match status" value="1"/>
</dbReference>
<dbReference type="EMBL" id="CP001087">
    <property type="protein sequence ID" value="ACN14269.1"/>
    <property type="molecule type" value="Genomic_DNA"/>
</dbReference>
<dbReference type="InterPro" id="IPR035903">
    <property type="entry name" value="HesB-like_dom_sf"/>
</dbReference>
<reference evidence="1 2" key="1">
    <citation type="journal article" date="2009" name="Environ. Microbiol.">
        <title>Genome sequence of Desulfobacterium autotrophicum HRM2, a marine sulfate reducer oxidizing organic carbon completely to carbon dioxide.</title>
        <authorList>
            <person name="Strittmatter A.W."/>
            <person name="Liesegang H."/>
            <person name="Rabus R."/>
            <person name="Decker I."/>
            <person name="Amann J."/>
            <person name="Andres S."/>
            <person name="Henne A."/>
            <person name="Fricke W.F."/>
            <person name="Martinez-Arias R."/>
            <person name="Bartels D."/>
            <person name="Goesmann A."/>
            <person name="Krause L."/>
            <person name="Puehler A."/>
            <person name="Klenk H.P."/>
            <person name="Richter M."/>
            <person name="Schuler M."/>
            <person name="Gloeckner F.O."/>
            <person name="Meyerdierks A."/>
            <person name="Gottschalk G."/>
            <person name="Amann R."/>
        </authorList>
    </citation>
    <scope>NUCLEOTIDE SEQUENCE [LARGE SCALE GENOMIC DNA]</scope>
    <source>
        <strain evidence="2">ATCC 43914 / DSM 3382 / HRM2</strain>
    </source>
</reference>
<evidence type="ECO:0000313" key="1">
    <source>
        <dbReference type="EMBL" id="ACN14269.1"/>
    </source>
</evidence>
<keyword evidence="2" id="KW-1185">Reference proteome</keyword>
<evidence type="ECO:0000313" key="2">
    <source>
        <dbReference type="Proteomes" id="UP000000442"/>
    </source>
</evidence>